<dbReference type="Proteomes" id="UP000024635">
    <property type="component" value="Unassembled WGS sequence"/>
</dbReference>
<organism evidence="1 2">
    <name type="scientific">Ancylostoma ceylanicum</name>
    <dbReference type="NCBI Taxonomy" id="53326"/>
    <lineage>
        <taxon>Eukaryota</taxon>
        <taxon>Metazoa</taxon>
        <taxon>Ecdysozoa</taxon>
        <taxon>Nematoda</taxon>
        <taxon>Chromadorea</taxon>
        <taxon>Rhabditida</taxon>
        <taxon>Rhabditina</taxon>
        <taxon>Rhabditomorpha</taxon>
        <taxon>Strongyloidea</taxon>
        <taxon>Ancylostomatidae</taxon>
        <taxon>Ancylostomatinae</taxon>
        <taxon>Ancylostoma</taxon>
    </lineage>
</organism>
<name>A0A016UGZ7_9BILA</name>
<keyword evidence="2" id="KW-1185">Reference proteome</keyword>
<dbReference type="AlphaFoldDB" id="A0A016UGZ7"/>
<accession>A0A016UGZ7</accession>
<dbReference type="OrthoDB" id="5865456at2759"/>
<evidence type="ECO:0000313" key="2">
    <source>
        <dbReference type="Proteomes" id="UP000024635"/>
    </source>
</evidence>
<protein>
    <submittedName>
        <fullName evidence="1">Uncharacterized protein</fullName>
    </submittedName>
</protein>
<gene>
    <name evidence="1" type="primary">Acey_s0041.g393</name>
    <name evidence="1" type="ORF">Y032_0041g393</name>
</gene>
<reference evidence="2" key="1">
    <citation type="journal article" date="2015" name="Nat. Genet.">
        <title>The genome and transcriptome of the zoonotic hookworm Ancylostoma ceylanicum identify infection-specific gene families.</title>
        <authorList>
            <person name="Schwarz E.M."/>
            <person name="Hu Y."/>
            <person name="Antoshechkin I."/>
            <person name="Miller M.M."/>
            <person name="Sternberg P.W."/>
            <person name="Aroian R.V."/>
        </authorList>
    </citation>
    <scope>NUCLEOTIDE SEQUENCE</scope>
    <source>
        <strain evidence="2">HY135</strain>
    </source>
</reference>
<proteinExistence type="predicted"/>
<comment type="caution">
    <text evidence="1">The sequence shown here is derived from an EMBL/GenBank/DDBJ whole genome shotgun (WGS) entry which is preliminary data.</text>
</comment>
<evidence type="ECO:0000313" key="1">
    <source>
        <dbReference type="EMBL" id="EYC14191.1"/>
    </source>
</evidence>
<dbReference type="EMBL" id="JARK01001377">
    <property type="protein sequence ID" value="EYC14191.1"/>
    <property type="molecule type" value="Genomic_DNA"/>
</dbReference>
<sequence>MKHETWQRATDNILAAARSELSTTKPARRKIDRKTWLWTEEVRAEVREDKRLYHLLLDNETEDNWRSYREAKNTVAAAKASHYDEICKKLDSKDGERLMYRLAKSRQRQADDAERPRRKR</sequence>